<sequence>MNIKLALSTLPLILASGSVMAADFAEGYYGSARYLQIEQRAKEMDTSARPGVGQFVSGQEKEHFGGAAIAGGYQFGNGWRTEAEYTFKKKSEYTSGSSTFATSYNHMKVDAERLMFNAYHDYALGYGVSLYGTAGLGISKIKAGGWQGVDSREYASSTQTNLTYTIGGGVSYAPVERVTFDLGYRYVDMGKIESGYNDFANARGLKDEQMKARLVSNEFTLGVRYLF</sequence>
<dbReference type="AlphaFoldDB" id="A0A085G5D3"/>
<dbReference type="OrthoDB" id="6101900at2"/>
<protein>
    <submittedName>
        <fullName evidence="4">Opacity family porin</fullName>
    </submittedName>
</protein>
<gene>
    <name evidence="4" type="ORF">GEAM_3491</name>
</gene>
<dbReference type="RefSeq" id="WP_034793955.1">
    <property type="nucleotide sequence ID" value="NZ_JMPJ01000066.1"/>
</dbReference>
<comment type="caution">
    <text evidence="4">The sequence shown here is derived from an EMBL/GenBank/DDBJ whole genome shotgun (WGS) entry which is preliminary data.</text>
</comment>
<dbReference type="EMBL" id="JMPJ01000066">
    <property type="protein sequence ID" value="KFC78928.1"/>
    <property type="molecule type" value="Genomic_DNA"/>
</dbReference>
<dbReference type="Gene3D" id="2.40.160.20">
    <property type="match status" value="1"/>
</dbReference>
<name>A0A085G5D3_EWIA3</name>
<evidence type="ECO:0000313" key="4">
    <source>
        <dbReference type="EMBL" id="KFC78928.1"/>
    </source>
</evidence>
<proteinExistence type="predicted"/>
<keyword evidence="1 2" id="KW-0732">Signal</keyword>
<accession>A0A085G5D3</accession>
<evidence type="ECO:0000313" key="5">
    <source>
        <dbReference type="Proteomes" id="UP000028640"/>
    </source>
</evidence>
<feature type="signal peptide" evidence="2">
    <location>
        <begin position="1"/>
        <end position="21"/>
    </location>
</feature>
<dbReference type="GeneID" id="78381975"/>
<evidence type="ECO:0000256" key="1">
    <source>
        <dbReference type="ARBA" id="ARBA00022729"/>
    </source>
</evidence>
<feature type="domain" description="Outer membrane protein beta-barrel" evidence="3">
    <location>
        <begin position="9"/>
        <end position="227"/>
    </location>
</feature>
<feature type="chain" id="PRO_5001790736" evidence="2">
    <location>
        <begin position="22"/>
        <end position="227"/>
    </location>
</feature>
<dbReference type="Proteomes" id="UP000028640">
    <property type="component" value="Unassembled WGS sequence"/>
</dbReference>
<dbReference type="STRING" id="910964.GEAM_3491"/>
<keyword evidence="5" id="KW-1185">Reference proteome</keyword>
<dbReference type="InterPro" id="IPR011250">
    <property type="entry name" value="OMP/PagP_B-barrel"/>
</dbReference>
<dbReference type="eggNOG" id="COG3637">
    <property type="taxonomic scope" value="Bacteria"/>
</dbReference>
<organism evidence="4 5">
    <name type="scientific">Ewingella americana (strain ATCC 33852 / DSM 4580 / CCUG 14506 / JCM 5911 / LMG 7869 / NCTC 12157 / CDC 1468-78)</name>
    <dbReference type="NCBI Taxonomy" id="910964"/>
    <lineage>
        <taxon>Bacteria</taxon>
        <taxon>Pseudomonadati</taxon>
        <taxon>Pseudomonadota</taxon>
        <taxon>Gammaproteobacteria</taxon>
        <taxon>Enterobacterales</taxon>
        <taxon>Yersiniaceae</taxon>
        <taxon>Ewingella</taxon>
    </lineage>
</organism>
<dbReference type="InterPro" id="IPR027385">
    <property type="entry name" value="Beta-barrel_OMP"/>
</dbReference>
<dbReference type="SUPFAM" id="SSF56925">
    <property type="entry name" value="OMPA-like"/>
    <property type="match status" value="1"/>
</dbReference>
<evidence type="ECO:0000256" key="2">
    <source>
        <dbReference type="SAM" id="SignalP"/>
    </source>
</evidence>
<evidence type="ECO:0000259" key="3">
    <source>
        <dbReference type="Pfam" id="PF13505"/>
    </source>
</evidence>
<dbReference type="Pfam" id="PF13505">
    <property type="entry name" value="OMP_b-brl"/>
    <property type="match status" value="1"/>
</dbReference>
<reference evidence="4 5" key="1">
    <citation type="submission" date="2014-05" db="EMBL/GenBank/DDBJ databases">
        <title>ATOL: Assembling a taxonomically balanced genome-scale reconstruction of the evolutionary history of the Enterobacteriaceae.</title>
        <authorList>
            <person name="Plunkett G.III."/>
            <person name="Neeno-Eckwall E.C."/>
            <person name="Glasner J.D."/>
            <person name="Perna N.T."/>
        </authorList>
    </citation>
    <scope>NUCLEOTIDE SEQUENCE [LARGE SCALE GENOMIC DNA]</scope>
    <source>
        <strain evidence="4 5">ATCC 33852</strain>
    </source>
</reference>